<feature type="region of interest" description="Disordered" evidence="1">
    <location>
        <begin position="1"/>
        <end position="41"/>
    </location>
</feature>
<evidence type="ECO:0000313" key="5">
    <source>
        <dbReference type="Proteomes" id="UP000199645"/>
    </source>
</evidence>
<name>A0A1I2BA58_9ACTN</name>
<evidence type="ECO:0000259" key="3">
    <source>
        <dbReference type="Pfam" id="PF13828"/>
    </source>
</evidence>
<organism evidence="4 5">
    <name type="scientific">Actinoplanes philippinensis</name>
    <dbReference type="NCBI Taxonomy" id="35752"/>
    <lineage>
        <taxon>Bacteria</taxon>
        <taxon>Bacillati</taxon>
        <taxon>Actinomycetota</taxon>
        <taxon>Actinomycetes</taxon>
        <taxon>Micromonosporales</taxon>
        <taxon>Micromonosporaceae</taxon>
        <taxon>Actinoplanes</taxon>
    </lineage>
</organism>
<keyword evidence="5" id="KW-1185">Reference proteome</keyword>
<dbReference type="Pfam" id="PF13828">
    <property type="entry name" value="DUF4190"/>
    <property type="match status" value="1"/>
</dbReference>
<feature type="compositionally biased region" description="Low complexity" evidence="1">
    <location>
        <begin position="26"/>
        <end position="41"/>
    </location>
</feature>
<evidence type="ECO:0000313" key="4">
    <source>
        <dbReference type="EMBL" id="SFE53044.1"/>
    </source>
</evidence>
<evidence type="ECO:0000256" key="1">
    <source>
        <dbReference type="SAM" id="MobiDB-lite"/>
    </source>
</evidence>
<accession>A0A1I2BA58</accession>
<proteinExistence type="predicted"/>
<evidence type="ECO:0000256" key="2">
    <source>
        <dbReference type="SAM" id="Phobius"/>
    </source>
</evidence>
<reference evidence="4 5" key="1">
    <citation type="submission" date="2016-10" db="EMBL/GenBank/DDBJ databases">
        <authorList>
            <person name="de Groot N.N."/>
        </authorList>
    </citation>
    <scope>NUCLEOTIDE SEQUENCE [LARGE SCALE GENOMIC DNA]</scope>
    <source>
        <strain evidence="4 5">DSM 43019</strain>
    </source>
</reference>
<sequence>MSYPPPYHGHYRQPPVSPGPYPPQQYPQQPQSPAGYYPPTQQYAPQPYPQQQYAQPPMIRVAPTSGWAAASLVLGLIGLFGGWCAIGIPCILAVVAGHIGLKETQDGSRGGRGMAVAGLILGYLVVIPAVLIFFTVGGLGVIGSTVPDPTGTP</sequence>
<dbReference type="AlphaFoldDB" id="A0A1I2BA58"/>
<keyword evidence="2" id="KW-1133">Transmembrane helix</keyword>
<feature type="transmembrane region" description="Helical" evidence="2">
    <location>
        <begin position="116"/>
        <end position="143"/>
    </location>
</feature>
<dbReference type="EMBL" id="FONV01000002">
    <property type="protein sequence ID" value="SFE53044.1"/>
    <property type="molecule type" value="Genomic_DNA"/>
</dbReference>
<protein>
    <recommendedName>
        <fullName evidence="3">DUF4190 domain-containing protein</fullName>
    </recommendedName>
</protein>
<keyword evidence="2" id="KW-0472">Membrane</keyword>
<dbReference type="STRING" id="35752.SAMN05421541_102203"/>
<keyword evidence="2" id="KW-0812">Transmembrane</keyword>
<feature type="transmembrane region" description="Helical" evidence="2">
    <location>
        <begin position="67"/>
        <end position="95"/>
    </location>
</feature>
<feature type="domain" description="DUF4190" evidence="3">
    <location>
        <begin position="68"/>
        <end position="131"/>
    </location>
</feature>
<feature type="compositionally biased region" description="Pro residues" evidence="1">
    <location>
        <begin position="15"/>
        <end position="25"/>
    </location>
</feature>
<dbReference type="InterPro" id="IPR025241">
    <property type="entry name" value="DUF4190"/>
</dbReference>
<gene>
    <name evidence="4" type="ORF">SAMN05421541_102203</name>
</gene>
<dbReference type="Proteomes" id="UP000199645">
    <property type="component" value="Unassembled WGS sequence"/>
</dbReference>